<feature type="domain" description="AMP-dependent synthetase/ligase" evidence="1">
    <location>
        <begin position="5"/>
        <end position="360"/>
    </location>
</feature>
<name>A0ABW4ESD4_9PSEU</name>
<reference evidence="4" key="1">
    <citation type="journal article" date="2019" name="Int. J. Syst. Evol. Microbiol.">
        <title>The Global Catalogue of Microorganisms (GCM) 10K type strain sequencing project: providing services to taxonomists for standard genome sequencing and annotation.</title>
        <authorList>
            <consortium name="The Broad Institute Genomics Platform"/>
            <consortium name="The Broad Institute Genome Sequencing Center for Infectious Disease"/>
            <person name="Wu L."/>
            <person name="Ma J."/>
        </authorList>
    </citation>
    <scope>NUCLEOTIDE SEQUENCE [LARGE SCALE GENOMIC DNA]</scope>
    <source>
        <strain evidence="4">CCM 7043</strain>
    </source>
</reference>
<gene>
    <name evidence="3" type="ORF">ACFSJD_09530</name>
</gene>
<protein>
    <submittedName>
        <fullName evidence="3">Long-chain-fatty-acid--CoA ligase</fullName>
        <ecNumber evidence="3">6.2.1.3</ecNumber>
    </submittedName>
</protein>
<comment type="caution">
    <text evidence="3">The sequence shown here is derived from an EMBL/GenBank/DDBJ whole genome shotgun (WGS) entry which is preliminary data.</text>
</comment>
<dbReference type="Pfam" id="PF13193">
    <property type="entry name" value="AMP-binding_C"/>
    <property type="match status" value="1"/>
</dbReference>
<sequence>MTRLLQHWAVTQPVTVALRFEDRSWTWTELLDRVRRLAGALREAGIGAGDRIAFLGRNHPAALELVLAGAWIGAATVVVNYRLAPAEIDHVVQDADAAVVVVRPEFAPVLADLGYQRRVVAVGPEYEEWLESAAPPGEPRDADVDEPFLQLYTSGTTGVPKGAMLTHRNLAAHSEAVSTHVGLTRTSVDLVPMPLYHVGGLAWALLALHRGATLILVPDVRPAQLVDMIETFRVTHAFVVPTVLAGLVELPDLAERDLSSLRGLTYGGSPMPLPLLRRLLAMTDAGLYQVYGATEVSGVATVLDSADHRAPIDDRHLSSAGRPLAGIEVAIEASTTGEAVPSGEVGEILLRGEQVMAGYWRQPAATKAALLPGGWLRTGDAGYLDDDGYLFVVDRIKDMIISGGENIYAAEVERVLGEHPSVDEVAVIGVPDEKWGEVPKAVVVPVGPRHPDAAELLRFCRGQLAGYKCPKSLDFASALPRNGAGKILKRALREQYRRGATY</sequence>
<dbReference type="InterPro" id="IPR000873">
    <property type="entry name" value="AMP-dep_synth/lig_dom"/>
</dbReference>
<dbReference type="InterPro" id="IPR045851">
    <property type="entry name" value="AMP-bd_C_sf"/>
</dbReference>
<dbReference type="SUPFAM" id="SSF56801">
    <property type="entry name" value="Acetyl-CoA synthetase-like"/>
    <property type="match status" value="1"/>
</dbReference>
<organism evidence="3 4">
    <name type="scientific">Pseudonocardia yunnanensis</name>
    <dbReference type="NCBI Taxonomy" id="58107"/>
    <lineage>
        <taxon>Bacteria</taxon>
        <taxon>Bacillati</taxon>
        <taxon>Actinomycetota</taxon>
        <taxon>Actinomycetes</taxon>
        <taxon>Pseudonocardiales</taxon>
        <taxon>Pseudonocardiaceae</taxon>
        <taxon>Pseudonocardia</taxon>
    </lineage>
</organism>
<dbReference type="PANTHER" id="PTHR43767">
    <property type="entry name" value="LONG-CHAIN-FATTY-ACID--COA LIGASE"/>
    <property type="match status" value="1"/>
</dbReference>
<dbReference type="GO" id="GO:0004467">
    <property type="term" value="F:long-chain fatty acid-CoA ligase activity"/>
    <property type="evidence" value="ECO:0007669"/>
    <property type="project" value="UniProtKB-EC"/>
</dbReference>
<dbReference type="EMBL" id="JBHUCO010000010">
    <property type="protein sequence ID" value="MFD1517728.1"/>
    <property type="molecule type" value="Genomic_DNA"/>
</dbReference>
<dbReference type="InterPro" id="IPR025110">
    <property type="entry name" value="AMP-bd_C"/>
</dbReference>
<proteinExistence type="predicted"/>
<dbReference type="Gene3D" id="3.40.50.12780">
    <property type="entry name" value="N-terminal domain of ligase-like"/>
    <property type="match status" value="1"/>
</dbReference>
<dbReference type="CDD" id="cd17631">
    <property type="entry name" value="FACL_FadD13-like"/>
    <property type="match status" value="1"/>
</dbReference>
<dbReference type="RefSeq" id="WP_344717909.1">
    <property type="nucleotide sequence ID" value="NZ_BAAAUS010000001.1"/>
</dbReference>
<dbReference type="PANTHER" id="PTHR43767:SF1">
    <property type="entry name" value="NONRIBOSOMAL PEPTIDE SYNTHASE PES1 (EUROFUNG)-RELATED"/>
    <property type="match status" value="1"/>
</dbReference>
<keyword evidence="3" id="KW-0436">Ligase</keyword>
<evidence type="ECO:0000313" key="4">
    <source>
        <dbReference type="Proteomes" id="UP001597114"/>
    </source>
</evidence>
<evidence type="ECO:0000313" key="3">
    <source>
        <dbReference type="EMBL" id="MFD1517728.1"/>
    </source>
</evidence>
<dbReference type="Pfam" id="PF00501">
    <property type="entry name" value="AMP-binding"/>
    <property type="match status" value="1"/>
</dbReference>
<dbReference type="InterPro" id="IPR050237">
    <property type="entry name" value="ATP-dep_AMP-bd_enzyme"/>
</dbReference>
<feature type="domain" description="AMP-binding enzyme C-terminal" evidence="2">
    <location>
        <begin position="411"/>
        <end position="486"/>
    </location>
</feature>
<dbReference type="NCBIfam" id="NF004837">
    <property type="entry name" value="PRK06187.1"/>
    <property type="match status" value="1"/>
</dbReference>
<dbReference type="Proteomes" id="UP001597114">
    <property type="component" value="Unassembled WGS sequence"/>
</dbReference>
<evidence type="ECO:0000259" key="1">
    <source>
        <dbReference type="Pfam" id="PF00501"/>
    </source>
</evidence>
<keyword evidence="4" id="KW-1185">Reference proteome</keyword>
<dbReference type="Gene3D" id="3.30.300.30">
    <property type="match status" value="1"/>
</dbReference>
<evidence type="ECO:0000259" key="2">
    <source>
        <dbReference type="Pfam" id="PF13193"/>
    </source>
</evidence>
<dbReference type="EC" id="6.2.1.3" evidence="3"/>
<accession>A0ABW4ESD4</accession>
<dbReference type="InterPro" id="IPR042099">
    <property type="entry name" value="ANL_N_sf"/>
</dbReference>